<gene>
    <name evidence="9" type="ORF">CTI12_AA165590</name>
</gene>
<evidence type="ECO:0000313" key="10">
    <source>
        <dbReference type="Proteomes" id="UP000245207"/>
    </source>
</evidence>
<sequence>MIGIWGVGGGGKTTLATSVYMEIKNRFQGHCIVDNIREESSKHSLPTLQEKLLSAVLKTQVGVQNEEEGKHIIKNRLCRSNVLILLDDVDDHKQLEALAGSHSWFGYGSRIIITTRNEHLLQKVDYVSPVRLLSGDEGNTLFKKHAYNDKKPLKDYWELSLRVVSYADGLPLALKVIGSFLFDKDKKEWMSTLDRLKDIPESEIVEKLKISYDGLKKVEQELFLDIACFFRGISRNDRDAMEILDACGFHPDIGIKVLIQKALISIDSYGRFDMHDLVQEMGHYIVRGEHPNNPEKHSRVWKHEEIKNMCLGGTTMVKENDKTEVIYPDYDIDYSKIVPNMKKLRWLIVWKCSYEAPTSLSNELLYIEWNGYPGSRFPDSFQPTNLAVLKMDKSLQKELWKGWKGKAIENHSMVLLLEGLQIPREFRSRLRDGTRCTVQLPENWCNDFCGFLMCAVIKGSRYVYSNPKITMKQVRGGSMGIDSQDDEVWKESGDDKRTWVGYVSFGSLRHSTTWLDETCKAVSLSITIKSFNDRELCSGFGVSLVPRTSGSGPTDTSLPEYYSELHKKKYDFKPEFEIQDDLTCTFRIPSVI</sequence>
<evidence type="ECO:0000256" key="5">
    <source>
        <dbReference type="ARBA" id="ARBA00047304"/>
    </source>
</evidence>
<dbReference type="OrthoDB" id="1739336at2759"/>
<comment type="caution">
    <text evidence="9">The sequence shown here is derived from an EMBL/GenBank/DDBJ whole genome shotgun (WGS) entry which is preliminary data.</text>
</comment>
<dbReference type="InterPro" id="IPR002182">
    <property type="entry name" value="NB-ARC"/>
</dbReference>
<keyword evidence="10" id="KW-1185">Reference proteome</keyword>
<feature type="domain" description="NB-ARC" evidence="6">
    <location>
        <begin position="1"/>
        <end position="149"/>
    </location>
</feature>
<proteinExistence type="predicted"/>
<evidence type="ECO:0000259" key="6">
    <source>
        <dbReference type="Pfam" id="PF00931"/>
    </source>
</evidence>
<dbReference type="InterPro" id="IPR027417">
    <property type="entry name" value="P-loop_NTPase"/>
</dbReference>
<dbReference type="GO" id="GO:0061809">
    <property type="term" value="F:NAD+ nucleosidase activity, cyclic ADP-ribose generating"/>
    <property type="evidence" value="ECO:0007669"/>
    <property type="project" value="UniProtKB-EC"/>
</dbReference>
<organism evidence="9 10">
    <name type="scientific">Artemisia annua</name>
    <name type="common">Sweet wormwood</name>
    <dbReference type="NCBI Taxonomy" id="35608"/>
    <lineage>
        <taxon>Eukaryota</taxon>
        <taxon>Viridiplantae</taxon>
        <taxon>Streptophyta</taxon>
        <taxon>Embryophyta</taxon>
        <taxon>Tracheophyta</taxon>
        <taxon>Spermatophyta</taxon>
        <taxon>Magnoliopsida</taxon>
        <taxon>eudicotyledons</taxon>
        <taxon>Gunneridae</taxon>
        <taxon>Pentapetalae</taxon>
        <taxon>asterids</taxon>
        <taxon>campanulids</taxon>
        <taxon>Asterales</taxon>
        <taxon>Asteraceae</taxon>
        <taxon>Asteroideae</taxon>
        <taxon>Anthemideae</taxon>
        <taxon>Artemisiinae</taxon>
        <taxon>Artemisia</taxon>
    </lineage>
</organism>
<dbReference type="EC" id="3.2.2.6" evidence="1"/>
<evidence type="ECO:0000256" key="3">
    <source>
        <dbReference type="ARBA" id="ARBA00022737"/>
    </source>
</evidence>
<keyword evidence="3" id="KW-0677">Repeat</keyword>
<dbReference type="SUPFAM" id="SSF46785">
    <property type="entry name" value="Winged helix' DNA-binding domain"/>
    <property type="match status" value="1"/>
</dbReference>
<protein>
    <recommendedName>
        <fullName evidence="1">ADP-ribosyl cyclase/cyclic ADP-ribose hydrolase</fullName>
        <ecNumber evidence="1">3.2.2.6</ecNumber>
    </recommendedName>
</protein>
<dbReference type="Pfam" id="PF00931">
    <property type="entry name" value="NB-ARC"/>
    <property type="match status" value="1"/>
</dbReference>
<dbReference type="InterPro" id="IPR058192">
    <property type="entry name" value="WHD_ROQ1-like"/>
</dbReference>
<reference evidence="9 10" key="1">
    <citation type="journal article" date="2018" name="Mol. Plant">
        <title>The genome of Artemisia annua provides insight into the evolution of Asteraceae family and artemisinin biosynthesis.</title>
        <authorList>
            <person name="Shen Q."/>
            <person name="Zhang L."/>
            <person name="Liao Z."/>
            <person name="Wang S."/>
            <person name="Yan T."/>
            <person name="Shi P."/>
            <person name="Liu M."/>
            <person name="Fu X."/>
            <person name="Pan Q."/>
            <person name="Wang Y."/>
            <person name="Lv Z."/>
            <person name="Lu X."/>
            <person name="Zhang F."/>
            <person name="Jiang W."/>
            <person name="Ma Y."/>
            <person name="Chen M."/>
            <person name="Hao X."/>
            <person name="Li L."/>
            <person name="Tang Y."/>
            <person name="Lv G."/>
            <person name="Zhou Y."/>
            <person name="Sun X."/>
            <person name="Brodelius P.E."/>
            <person name="Rose J.K.C."/>
            <person name="Tang K."/>
        </authorList>
    </citation>
    <scope>NUCLEOTIDE SEQUENCE [LARGE SCALE GENOMIC DNA]</scope>
    <source>
        <strain evidence="10">cv. Huhao1</strain>
        <tissue evidence="9">Leaf</tissue>
    </source>
</reference>
<dbReference type="PANTHER" id="PTHR11017">
    <property type="entry name" value="LEUCINE-RICH REPEAT-CONTAINING PROTEIN"/>
    <property type="match status" value="1"/>
</dbReference>
<dbReference type="Gene3D" id="1.10.8.430">
    <property type="entry name" value="Helical domain of apoptotic protease-activating factors"/>
    <property type="match status" value="1"/>
</dbReference>
<dbReference type="Gene3D" id="3.40.50.300">
    <property type="entry name" value="P-loop containing nucleotide triphosphate hydrolases"/>
    <property type="match status" value="1"/>
</dbReference>
<dbReference type="InterPro" id="IPR042197">
    <property type="entry name" value="Apaf_helical"/>
</dbReference>
<keyword evidence="9" id="KW-0675">Receptor</keyword>
<evidence type="ECO:0000256" key="2">
    <source>
        <dbReference type="ARBA" id="ARBA00022614"/>
    </source>
</evidence>
<evidence type="ECO:0000256" key="4">
    <source>
        <dbReference type="ARBA" id="ARBA00023027"/>
    </source>
</evidence>
<dbReference type="GO" id="GO:0043531">
    <property type="term" value="F:ADP binding"/>
    <property type="evidence" value="ECO:0007669"/>
    <property type="project" value="InterPro"/>
</dbReference>
<evidence type="ECO:0000313" key="9">
    <source>
        <dbReference type="EMBL" id="PWA83681.1"/>
    </source>
</evidence>
<dbReference type="SUPFAM" id="SSF52540">
    <property type="entry name" value="P-loop containing nucleoside triphosphate hydrolases"/>
    <property type="match status" value="1"/>
</dbReference>
<evidence type="ECO:0000256" key="1">
    <source>
        <dbReference type="ARBA" id="ARBA00011982"/>
    </source>
</evidence>
<name>A0A2U1PD46_ARTAN</name>
<accession>A0A2U1PD46</accession>
<dbReference type="InterPro" id="IPR045344">
    <property type="entry name" value="C-JID"/>
</dbReference>
<dbReference type="InterPro" id="IPR036390">
    <property type="entry name" value="WH_DNA-bd_sf"/>
</dbReference>
<dbReference type="Pfam" id="PF23282">
    <property type="entry name" value="WHD_ROQ1"/>
    <property type="match status" value="1"/>
</dbReference>
<keyword evidence="2" id="KW-0433">Leucine-rich repeat</keyword>
<dbReference type="STRING" id="35608.A0A2U1PD46"/>
<dbReference type="GO" id="GO:0006952">
    <property type="term" value="P:defense response"/>
    <property type="evidence" value="ECO:0007669"/>
    <property type="project" value="InterPro"/>
</dbReference>
<evidence type="ECO:0000259" key="7">
    <source>
        <dbReference type="Pfam" id="PF20160"/>
    </source>
</evidence>
<dbReference type="Pfam" id="PF20160">
    <property type="entry name" value="C-JID"/>
    <property type="match status" value="1"/>
</dbReference>
<dbReference type="InterPro" id="IPR044974">
    <property type="entry name" value="Disease_R_plants"/>
</dbReference>
<dbReference type="AlphaFoldDB" id="A0A2U1PD46"/>
<dbReference type="Proteomes" id="UP000245207">
    <property type="component" value="Unassembled WGS sequence"/>
</dbReference>
<keyword evidence="4" id="KW-0520">NAD</keyword>
<dbReference type="PANTHER" id="PTHR11017:SF340">
    <property type="entry name" value="NB-ARC-RELATED"/>
    <property type="match status" value="1"/>
</dbReference>
<feature type="domain" description="Disease resistance protein Roq1-like winged-helix" evidence="8">
    <location>
        <begin position="219"/>
        <end position="288"/>
    </location>
</feature>
<comment type="catalytic activity">
    <reaction evidence="5">
        <text>NAD(+) + H2O = ADP-D-ribose + nicotinamide + H(+)</text>
        <dbReference type="Rhea" id="RHEA:16301"/>
        <dbReference type="ChEBI" id="CHEBI:15377"/>
        <dbReference type="ChEBI" id="CHEBI:15378"/>
        <dbReference type="ChEBI" id="CHEBI:17154"/>
        <dbReference type="ChEBI" id="CHEBI:57540"/>
        <dbReference type="ChEBI" id="CHEBI:57967"/>
        <dbReference type="EC" id="3.2.2.6"/>
    </reaction>
    <physiologicalReaction direction="left-to-right" evidence="5">
        <dbReference type="Rhea" id="RHEA:16302"/>
    </physiologicalReaction>
</comment>
<evidence type="ECO:0000259" key="8">
    <source>
        <dbReference type="Pfam" id="PF23282"/>
    </source>
</evidence>
<dbReference type="EMBL" id="PKPP01001319">
    <property type="protein sequence ID" value="PWA83681.1"/>
    <property type="molecule type" value="Genomic_DNA"/>
</dbReference>
<feature type="domain" description="C-JID" evidence="7">
    <location>
        <begin position="418"/>
        <end position="508"/>
    </location>
</feature>
<dbReference type="PRINTS" id="PR00364">
    <property type="entry name" value="DISEASERSIST"/>
</dbReference>